<dbReference type="Pfam" id="PF11526">
    <property type="entry name" value="Pfc11_Clp1_ID"/>
    <property type="match status" value="1"/>
</dbReference>
<dbReference type="GO" id="GO:0006369">
    <property type="term" value="P:termination of RNA polymerase II transcription"/>
    <property type="evidence" value="ECO:0007669"/>
    <property type="project" value="InterPro"/>
</dbReference>
<dbReference type="Pfam" id="PF23228">
    <property type="entry name" value="zf_PCFS4"/>
    <property type="match status" value="1"/>
</dbReference>
<feature type="compositionally biased region" description="Basic and acidic residues" evidence="1">
    <location>
        <begin position="142"/>
        <end position="160"/>
    </location>
</feature>
<reference evidence="4" key="2">
    <citation type="submission" date="2020-05" db="UniProtKB">
        <authorList>
            <consortium name="EnsemblMetazoa"/>
        </authorList>
    </citation>
    <scope>IDENTIFICATION</scope>
    <source>
        <strain evidence="4">maculatus3</strain>
    </source>
</reference>
<evidence type="ECO:0000259" key="2">
    <source>
        <dbReference type="Pfam" id="PF11526"/>
    </source>
</evidence>
<sequence>MGFGPMSKLPPGIGPHHPGVAPPNSTSTGLDYLTNLMPSMAMQTGAAGKNGPGYRIEADEKVAGAAGAAISGAQHQQQQQQPTTSSTGGGLPLLSNINVEELYKKIVAAGIITKLGGGGSSSSPTPPQSAGDGGGSSTAAADSKDSKDPANKSKEKDKSPIPEIDPVLLDKPDTIKKRQTAVVHQLFSGMQCSSCGVRFPPEQTMKYSQHLDWHFRQNRRDRDSARKAHSRKWYYDVSDWIQYEEIEDLEEREKNWFETQQNDQGDLKKGGAGGGGGIGGGALDGDEFASHDDSPQPSCPAGSDEDDRQCHMCHDMFEHFYNEETEEWHLKNAIRIDGSTYHPLCYEDYKASLTMSESTLGNGTLGASMDESQKTEDGTMDTSEAGGADGEGKENELEGKSSSSSKGKH</sequence>
<organism evidence="4 5">
    <name type="scientific">Anopheles maculatus</name>
    <dbReference type="NCBI Taxonomy" id="74869"/>
    <lineage>
        <taxon>Eukaryota</taxon>
        <taxon>Metazoa</taxon>
        <taxon>Ecdysozoa</taxon>
        <taxon>Arthropoda</taxon>
        <taxon>Hexapoda</taxon>
        <taxon>Insecta</taxon>
        <taxon>Pterygota</taxon>
        <taxon>Neoptera</taxon>
        <taxon>Endopterygota</taxon>
        <taxon>Diptera</taxon>
        <taxon>Nematocera</taxon>
        <taxon>Culicoidea</taxon>
        <taxon>Culicidae</taxon>
        <taxon>Anophelinae</taxon>
        <taxon>Anopheles</taxon>
        <taxon>Anopheles maculatus group</taxon>
    </lineage>
</organism>
<dbReference type="GO" id="GO:0003729">
    <property type="term" value="F:mRNA binding"/>
    <property type="evidence" value="ECO:0007669"/>
    <property type="project" value="InterPro"/>
</dbReference>
<feature type="domain" description="Pcf11 Clp1-ID" evidence="2">
    <location>
        <begin position="218"/>
        <end position="255"/>
    </location>
</feature>
<feature type="compositionally biased region" description="Gly residues" evidence="1">
    <location>
        <begin position="270"/>
        <end position="283"/>
    </location>
</feature>
<protein>
    <submittedName>
        <fullName evidence="4">Uncharacterized protein</fullName>
    </submittedName>
</protein>
<dbReference type="PANTHER" id="PTHR15921">
    <property type="entry name" value="PRE-MRNA CLEAVAGE COMPLEX II"/>
    <property type="match status" value="1"/>
</dbReference>
<dbReference type="GO" id="GO:0005737">
    <property type="term" value="C:cytoplasm"/>
    <property type="evidence" value="ECO:0007669"/>
    <property type="project" value="TreeGrafter"/>
</dbReference>
<feature type="region of interest" description="Disordered" evidence="1">
    <location>
        <begin position="1"/>
        <end position="27"/>
    </location>
</feature>
<evidence type="ECO:0000256" key="1">
    <source>
        <dbReference type="SAM" id="MobiDB-lite"/>
    </source>
</evidence>
<dbReference type="InterPro" id="IPR021605">
    <property type="entry name" value="Pcf11_Clp1-ID"/>
</dbReference>
<feature type="region of interest" description="Disordered" evidence="1">
    <location>
        <begin position="259"/>
        <end position="307"/>
    </location>
</feature>
<feature type="region of interest" description="Disordered" evidence="1">
    <location>
        <begin position="67"/>
        <end position="91"/>
    </location>
</feature>
<reference evidence="5" key="1">
    <citation type="submission" date="2013-09" db="EMBL/GenBank/DDBJ databases">
        <title>The Genome Sequence of Anopheles maculatus species B.</title>
        <authorList>
            <consortium name="The Broad Institute Genomics Platform"/>
            <person name="Neafsey D.E."/>
            <person name="Besansky N."/>
            <person name="Howell P."/>
            <person name="Walton C."/>
            <person name="Young S.K."/>
            <person name="Zeng Q."/>
            <person name="Gargeya S."/>
            <person name="Fitzgerald M."/>
            <person name="Haas B."/>
            <person name="Abouelleil A."/>
            <person name="Allen A.W."/>
            <person name="Alvarado L."/>
            <person name="Arachchi H.M."/>
            <person name="Berlin A.M."/>
            <person name="Chapman S.B."/>
            <person name="Gainer-Dewar J."/>
            <person name="Goldberg J."/>
            <person name="Griggs A."/>
            <person name="Gujja S."/>
            <person name="Hansen M."/>
            <person name="Howarth C."/>
            <person name="Imamovic A."/>
            <person name="Ireland A."/>
            <person name="Larimer J."/>
            <person name="McCowan C."/>
            <person name="Murphy C."/>
            <person name="Pearson M."/>
            <person name="Poon T.W."/>
            <person name="Priest M."/>
            <person name="Roberts A."/>
            <person name="Saif S."/>
            <person name="Shea T."/>
            <person name="Sisk P."/>
            <person name="Sykes S."/>
            <person name="Wortman J."/>
            <person name="Nusbaum C."/>
            <person name="Birren B."/>
        </authorList>
    </citation>
    <scope>NUCLEOTIDE SEQUENCE [LARGE SCALE GENOMIC DNA]</scope>
    <source>
        <strain evidence="5">maculatus3</strain>
    </source>
</reference>
<evidence type="ECO:0000259" key="3">
    <source>
        <dbReference type="Pfam" id="PF23228"/>
    </source>
</evidence>
<dbReference type="EnsemblMetazoa" id="AMAM007982-RA">
    <property type="protein sequence ID" value="AMAM007982-PA"/>
    <property type="gene ID" value="AMAM007982"/>
</dbReference>
<feature type="domain" description="PCFS4-like zinc finger" evidence="3">
    <location>
        <begin position="303"/>
        <end position="338"/>
    </location>
</feature>
<feature type="compositionally biased region" description="Low complexity" evidence="1">
    <location>
        <begin position="400"/>
        <end position="409"/>
    </location>
</feature>
<dbReference type="VEuPathDB" id="VectorBase:AMAM007982"/>
<dbReference type="GO" id="GO:0000993">
    <property type="term" value="F:RNA polymerase II complex binding"/>
    <property type="evidence" value="ECO:0007669"/>
    <property type="project" value="InterPro"/>
</dbReference>
<proteinExistence type="predicted"/>
<dbReference type="PANTHER" id="PTHR15921:SF3">
    <property type="entry name" value="PRE-MRNA CLEAVAGE COMPLEX 2 PROTEIN PCF11"/>
    <property type="match status" value="1"/>
</dbReference>
<accession>A0A182SJH5</accession>
<evidence type="ECO:0000313" key="5">
    <source>
        <dbReference type="Proteomes" id="UP000075901"/>
    </source>
</evidence>
<feature type="region of interest" description="Disordered" evidence="1">
    <location>
        <begin position="362"/>
        <end position="409"/>
    </location>
</feature>
<dbReference type="AlphaFoldDB" id="A0A182SJH5"/>
<dbReference type="InterPro" id="IPR045154">
    <property type="entry name" value="PCF11-like"/>
</dbReference>
<name>A0A182SJH5_9DIPT</name>
<dbReference type="Proteomes" id="UP000075901">
    <property type="component" value="Unassembled WGS sequence"/>
</dbReference>
<feature type="compositionally biased region" description="Low complexity" evidence="1">
    <location>
        <begin position="67"/>
        <end position="86"/>
    </location>
</feature>
<keyword evidence="5" id="KW-1185">Reference proteome</keyword>
<feature type="region of interest" description="Disordered" evidence="1">
    <location>
        <begin position="116"/>
        <end position="169"/>
    </location>
</feature>
<feature type="compositionally biased region" description="Basic and acidic residues" evidence="1">
    <location>
        <begin position="390"/>
        <end position="399"/>
    </location>
</feature>
<dbReference type="InterPro" id="IPR057242">
    <property type="entry name" value="PCFS4-like"/>
</dbReference>
<evidence type="ECO:0000313" key="4">
    <source>
        <dbReference type="EnsemblMetazoa" id="AMAM007982-PA"/>
    </source>
</evidence>
<dbReference type="GO" id="GO:0005849">
    <property type="term" value="C:mRNA cleavage factor complex"/>
    <property type="evidence" value="ECO:0007669"/>
    <property type="project" value="InterPro"/>
</dbReference>
<dbReference type="GO" id="GO:0031124">
    <property type="term" value="P:mRNA 3'-end processing"/>
    <property type="evidence" value="ECO:0007669"/>
    <property type="project" value="InterPro"/>
</dbReference>